<dbReference type="RefSeq" id="WP_090360762.1">
    <property type="nucleotide sequence ID" value="NZ_FNEM01000001.1"/>
</dbReference>
<feature type="transmembrane region" description="Helical" evidence="2">
    <location>
        <begin position="21"/>
        <end position="42"/>
    </location>
</feature>
<dbReference type="OrthoDB" id="6876592at2"/>
<name>A0A1G8K7K7_9GAMM</name>
<feature type="coiled-coil region" evidence="1">
    <location>
        <begin position="46"/>
        <end position="73"/>
    </location>
</feature>
<dbReference type="EMBL" id="FNEM01000001">
    <property type="protein sequence ID" value="SDI39383.1"/>
    <property type="molecule type" value="Genomic_DNA"/>
</dbReference>
<evidence type="ECO:0000256" key="2">
    <source>
        <dbReference type="SAM" id="Phobius"/>
    </source>
</evidence>
<accession>A0A1G8K7K7</accession>
<keyword evidence="2" id="KW-1133">Transmembrane helix</keyword>
<gene>
    <name evidence="3" type="ORF">SAMN04488540_101279</name>
</gene>
<dbReference type="Pfam" id="PF05137">
    <property type="entry name" value="PilN"/>
    <property type="match status" value="1"/>
</dbReference>
<reference evidence="4" key="1">
    <citation type="submission" date="2016-10" db="EMBL/GenBank/DDBJ databases">
        <authorList>
            <person name="Varghese N."/>
            <person name="Submissions S."/>
        </authorList>
    </citation>
    <scope>NUCLEOTIDE SEQUENCE [LARGE SCALE GENOMIC DNA]</scope>
    <source>
        <strain evidence="4">DSM 23317</strain>
    </source>
</reference>
<keyword evidence="4" id="KW-1185">Reference proteome</keyword>
<evidence type="ECO:0000313" key="4">
    <source>
        <dbReference type="Proteomes" id="UP000199527"/>
    </source>
</evidence>
<dbReference type="Proteomes" id="UP000199527">
    <property type="component" value="Unassembled WGS sequence"/>
</dbReference>
<protein>
    <submittedName>
        <fullName evidence="3">Tfp pilus assembly protein PilN</fullName>
    </submittedName>
</protein>
<sequence>MKHRVNLFSPDLLPQQIRLNFNRTASALASVLVLMVAVYGWLSYLNQQAGAELASLQQQQASQQQQIKQLTEQMTARQPDPHLLQQVEILQRQLDAMESLGLELDRRSVMANPGFSNLMKELAQSSDQQVWLQRFGVSDNGIVLQGLAQSPAAVPQWLARLGLKESLRGRSLSQFTLQGGTDGPVTFVVGHGLEGEEEGE</sequence>
<keyword evidence="2" id="KW-0812">Transmembrane</keyword>
<keyword evidence="1" id="KW-0175">Coiled coil</keyword>
<proteinExistence type="predicted"/>
<dbReference type="InterPro" id="IPR007813">
    <property type="entry name" value="PilN"/>
</dbReference>
<evidence type="ECO:0000313" key="3">
    <source>
        <dbReference type="EMBL" id="SDI39383.1"/>
    </source>
</evidence>
<evidence type="ECO:0000256" key="1">
    <source>
        <dbReference type="SAM" id="Coils"/>
    </source>
</evidence>
<keyword evidence="2" id="KW-0472">Membrane</keyword>
<organism evidence="3 4">
    <name type="scientific">Ferrimonas sediminum</name>
    <dbReference type="NCBI Taxonomy" id="718193"/>
    <lineage>
        <taxon>Bacteria</taxon>
        <taxon>Pseudomonadati</taxon>
        <taxon>Pseudomonadota</taxon>
        <taxon>Gammaproteobacteria</taxon>
        <taxon>Alteromonadales</taxon>
        <taxon>Ferrimonadaceae</taxon>
        <taxon>Ferrimonas</taxon>
    </lineage>
</organism>
<dbReference type="AlphaFoldDB" id="A0A1G8K7K7"/>